<evidence type="ECO:0000313" key="1">
    <source>
        <dbReference type="EMBL" id="KAH7921697.1"/>
    </source>
</evidence>
<protein>
    <submittedName>
        <fullName evidence="1">Uncharacterized protein</fullName>
    </submittedName>
</protein>
<dbReference type="EMBL" id="MU266515">
    <property type="protein sequence ID" value="KAH7921697.1"/>
    <property type="molecule type" value="Genomic_DNA"/>
</dbReference>
<sequence length="154" mass="17631">MSIPQGAHCRTKKYGYTYERRMNSNFSTVPPLKRLQRRVTSPIGIILRIEILESDSEALRDIRRLDQTTEKSESPRSGKDGLLVLYPSQRTGPPFNLNIALSLLDHTQSRNHAIPVHDGLSSSSREGDRLTLNEEDLLLHCHLRHQLLPWLVSR</sequence>
<proteinExistence type="predicted"/>
<keyword evidence="2" id="KW-1185">Reference proteome</keyword>
<dbReference type="Proteomes" id="UP000790709">
    <property type="component" value="Unassembled WGS sequence"/>
</dbReference>
<organism evidence="1 2">
    <name type="scientific">Leucogyrophana mollusca</name>
    <dbReference type="NCBI Taxonomy" id="85980"/>
    <lineage>
        <taxon>Eukaryota</taxon>
        <taxon>Fungi</taxon>
        <taxon>Dikarya</taxon>
        <taxon>Basidiomycota</taxon>
        <taxon>Agaricomycotina</taxon>
        <taxon>Agaricomycetes</taxon>
        <taxon>Agaricomycetidae</taxon>
        <taxon>Boletales</taxon>
        <taxon>Boletales incertae sedis</taxon>
        <taxon>Leucogyrophana</taxon>
    </lineage>
</organism>
<reference evidence="1" key="1">
    <citation type="journal article" date="2021" name="New Phytol.">
        <title>Evolutionary innovations through gain and loss of genes in the ectomycorrhizal Boletales.</title>
        <authorList>
            <person name="Wu G."/>
            <person name="Miyauchi S."/>
            <person name="Morin E."/>
            <person name="Kuo A."/>
            <person name="Drula E."/>
            <person name="Varga T."/>
            <person name="Kohler A."/>
            <person name="Feng B."/>
            <person name="Cao Y."/>
            <person name="Lipzen A."/>
            <person name="Daum C."/>
            <person name="Hundley H."/>
            <person name="Pangilinan J."/>
            <person name="Johnson J."/>
            <person name="Barry K."/>
            <person name="LaButti K."/>
            <person name="Ng V."/>
            <person name="Ahrendt S."/>
            <person name="Min B."/>
            <person name="Choi I.G."/>
            <person name="Park H."/>
            <person name="Plett J.M."/>
            <person name="Magnuson J."/>
            <person name="Spatafora J.W."/>
            <person name="Nagy L.G."/>
            <person name="Henrissat B."/>
            <person name="Grigoriev I.V."/>
            <person name="Yang Z.L."/>
            <person name="Xu J."/>
            <person name="Martin F.M."/>
        </authorList>
    </citation>
    <scope>NUCLEOTIDE SEQUENCE</scope>
    <source>
        <strain evidence="1">KUC20120723A-06</strain>
    </source>
</reference>
<name>A0ACB8B7R5_9AGAM</name>
<evidence type="ECO:0000313" key="2">
    <source>
        <dbReference type="Proteomes" id="UP000790709"/>
    </source>
</evidence>
<accession>A0ACB8B7R5</accession>
<gene>
    <name evidence="1" type="ORF">BV22DRAFT_1049450</name>
</gene>
<comment type="caution">
    <text evidence="1">The sequence shown here is derived from an EMBL/GenBank/DDBJ whole genome shotgun (WGS) entry which is preliminary data.</text>
</comment>